<keyword evidence="4" id="KW-1185">Reference proteome</keyword>
<sequence>MTVVARIANAGAKTACIVLAVALAGCATRPDASNPAAVKAFEETNDPIEPLNRYFFELNRFLDIIILKPVATWYQGVVPDPARNSVRHFMDNLDSPVILANDSLQGEWGRAGVTASRFGINTTIGVLGLFDPATGMGYPQHDEDFGQTLATWDTPEGPYLFLPILGPKPPRDLAGYAVDQFFDPLTYIYWNGPYTVPVARFVVNGVDIRSRNLKTLDQIERTSVDYYATVRSLYRQMRVNEIANGNVSSEKLPDIENLNFDTNEPQAVAPTK</sequence>
<organism evidence="3 4">
    <name type="scientific">Parvibaculum sedimenti</name>
    <dbReference type="NCBI Taxonomy" id="2608632"/>
    <lineage>
        <taxon>Bacteria</taxon>
        <taxon>Pseudomonadati</taxon>
        <taxon>Pseudomonadota</taxon>
        <taxon>Alphaproteobacteria</taxon>
        <taxon>Hyphomicrobiales</taxon>
        <taxon>Parvibaculaceae</taxon>
        <taxon>Parvibaculum</taxon>
    </lineage>
</organism>
<dbReference type="Proteomes" id="UP000468901">
    <property type="component" value="Unassembled WGS sequence"/>
</dbReference>
<gene>
    <name evidence="3" type="ORF">F2P47_14860</name>
</gene>
<dbReference type="Pfam" id="PF04333">
    <property type="entry name" value="MlaA"/>
    <property type="match status" value="1"/>
</dbReference>
<reference evidence="3 4" key="1">
    <citation type="submission" date="2019-09" db="EMBL/GenBank/DDBJ databases">
        <title>Parvibaculum sedimenti sp. nov., isolated from sediment.</title>
        <authorList>
            <person name="Wang Y."/>
        </authorList>
    </citation>
    <scope>NUCLEOTIDE SEQUENCE [LARGE SCALE GENOMIC DNA]</scope>
    <source>
        <strain evidence="3 4">HXT-9</strain>
    </source>
</reference>
<keyword evidence="2" id="KW-0732">Signal</keyword>
<dbReference type="InterPro" id="IPR007428">
    <property type="entry name" value="MlaA"/>
</dbReference>
<evidence type="ECO:0000256" key="2">
    <source>
        <dbReference type="ARBA" id="ARBA00022729"/>
    </source>
</evidence>
<name>A0A6N6VJ19_9HYPH</name>
<comment type="caution">
    <text evidence="3">The sequence shown here is derived from an EMBL/GenBank/DDBJ whole genome shotgun (WGS) entry which is preliminary data.</text>
</comment>
<comment type="similarity">
    <text evidence="1">Belongs to the MlaA family.</text>
</comment>
<dbReference type="GO" id="GO:0016020">
    <property type="term" value="C:membrane"/>
    <property type="evidence" value="ECO:0007669"/>
    <property type="project" value="InterPro"/>
</dbReference>
<evidence type="ECO:0000313" key="4">
    <source>
        <dbReference type="Proteomes" id="UP000468901"/>
    </source>
</evidence>
<dbReference type="PRINTS" id="PR01805">
    <property type="entry name" value="VACJLIPOPROT"/>
</dbReference>
<dbReference type="RefSeq" id="WP_152217169.1">
    <property type="nucleotide sequence ID" value="NZ_JBAQYD010000151.1"/>
</dbReference>
<dbReference type="AlphaFoldDB" id="A0A6N6VJ19"/>
<dbReference type="GO" id="GO:0120010">
    <property type="term" value="P:intermembrane phospholipid transfer"/>
    <property type="evidence" value="ECO:0007669"/>
    <property type="project" value="TreeGrafter"/>
</dbReference>
<proteinExistence type="inferred from homology"/>
<dbReference type="PANTHER" id="PTHR30035">
    <property type="entry name" value="LIPOPROTEIN VACJ-RELATED"/>
    <property type="match status" value="1"/>
</dbReference>
<evidence type="ECO:0000313" key="3">
    <source>
        <dbReference type="EMBL" id="KAB7738894.1"/>
    </source>
</evidence>
<dbReference type="PANTHER" id="PTHR30035:SF3">
    <property type="entry name" value="INTERMEMBRANE PHOSPHOLIPID TRANSPORT SYSTEM LIPOPROTEIN MLAA"/>
    <property type="match status" value="1"/>
</dbReference>
<dbReference type="PROSITE" id="PS51257">
    <property type="entry name" value="PROKAR_LIPOPROTEIN"/>
    <property type="match status" value="1"/>
</dbReference>
<accession>A0A6N6VJ19</accession>
<evidence type="ECO:0000256" key="1">
    <source>
        <dbReference type="ARBA" id="ARBA00010634"/>
    </source>
</evidence>
<keyword evidence="3" id="KW-0449">Lipoprotein</keyword>
<protein>
    <submittedName>
        <fullName evidence="3">VacJ family lipoprotein</fullName>
    </submittedName>
</protein>
<dbReference type="EMBL" id="WESC01000015">
    <property type="protein sequence ID" value="KAB7738894.1"/>
    <property type="molecule type" value="Genomic_DNA"/>
</dbReference>